<keyword evidence="1" id="KW-0723">Serine/threonine-protein kinase</keyword>
<feature type="region of interest" description="Disordered" evidence="7">
    <location>
        <begin position="621"/>
        <end position="642"/>
    </location>
</feature>
<reference evidence="10" key="1">
    <citation type="journal article" date="2023" name="Plant J.">
        <title>The genome of the king protea, Protea cynaroides.</title>
        <authorList>
            <person name="Chang J."/>
            <person name="Duong T.A."/>
            <person name="Schoeman C."/>
            <person name="Ma X."/>
            <person name="Roodt D."/>
            <person name="Barker N."/>
            <person name="Li Z."/>
            <person name="Van de Peer Y."/>
            <person name="Mizrachi E."/>
        </authorList>
    </citation>
    <scope>NUCLEOTIDE SEQUENCE</scope>
    <source>
        <tissue evidence="10">Young leaves</tissue>
    </source>
</reference>
<dbReference type="PANTHER" id="PTHR23257:SF824">
    <property type="entry name" value="PROTEIN KINASE DOMAIN-CONTAINING PROTEIN"/>
    <property type="match status" value="1"/>
</dbReference>
<accession>A0A9Q0GUI3</accession>
<name>A0A9Q0GUI3_9MAGN</name>
<feature type="region of interest" description="Disordered" evidence="7">
    <location>
        <begin position="744"/>
        <end position="777"/>
    </location>
</feature>
<dbReference type="GO" id="GO:0005737">
    <property type="term" value="C:cytoplasm"/>
    <property type="evidence" value="ECO:0007669"/>
    <property type="project" value="TreeGrafter"/>
</dbReference>
<evidence type="ECO:0000259" key="8">
    <source>
        <dbReference type="PROSITE" id="PS50011"/>
    </source>
</evidence>
<dbReference type="SUPFAM" id="SSF56112">
    <property type="entry name" value="Protein kinase-like (PK-like)"/>
    <property type="match status" value="1"/>
</dbReference>
<feature type="compositionally biased region" description="Low complexity" evidence="7">
    <location>
        <begin position="751"/>
        <end position="767"/>
    </location>
</feature>
<dbReference type="AlphaFoldDB" id="A0A9Q0GUI3"/>
<dbReference type="Gene3D" id="3.30.200.20">
    <property type="entry name" value="Phosphorylase Kinase, domain 1"/>
    <property type="match status" value="1"/>
</dbReference>
<dbReference type="EMBL" id="JAMYWD010000012">
    <property type="protein sequence ID" value="KAJ4952212.1"/>
    <property type="molecule type" value="Genomic_DNA"/>
</dbReference>
<evidence type="ECO:0000256" key="4">
    <source>
        <dbReference type="ARBA" id="ARBA00022777"/>
    </source>
</evidence>
<organism evidence="10 11">
    <name type="scientific">Protea cynaroides</name>
    <dbReference type="NCBI Taxonomy" id="273540"/>
    <lineage>
        <taxon>Eukaryota</taxon>
        <taxon>Viridiplantae</taxon>
        <taxon>Streptophyta</taxon>
        <taxon>Embryophyta</taxon>
        <taxon>Tracheophyta</taxon>
        <taxon>Spermatophyta</taxon>
        <taxon>Magnoliopsida</taxon>
        <taxon>Proteales</taxon>
        <taxon>Proteaceae</taxon>
        <taxon>Protea</taxon>
    </lineage>
</organism>
<dbReference type="GO" id="GO:0007165">
    <property type="term" value="P:signal transduction"/>
    <property type="evidence" value="ECO:0007669"/>
    <property type="project" value="TreeGrafter"/>
</dbReference>
<dbReference type="PANTHER" id="PTHR23257">
    <property type="entry name" value="SERINE-THREONINE PROTEIN KINASE"/>
    <property type="match status" value="1"/>
</dbReference>
<dbReference type="InterPro" id="IPR011009">
    <property type="entry name" value="Kinase-like_dom_sf"/>
</dbReference>
<dbReference type="InterPro" id="IPR008271">
    <property type="entry name" value="Ser/Thr_kinase_AS"/>
</dbReference>
<evidence type="ECO:0000259" key="9">
    <source>
        <dbReference type="PROSITE" id="PS51745"/>
    </source>
</evidence>
<dbReference type="InterPro" id="IPR017441">
    <property type="entry name" value="Protein_kinase_ATP_BS"/>
</dbReference>
<keyword evidence="3 6" id="KW-0547">Nucleotide-binding</keyword>
<evidence type="ECO:0000256" key="2">
    <source>
        <dbReference type="ARBA" id="ARBA00022679"/>
    </source>
</evidence>
<dbReference type="Pfam" id="PF07714">
    <property type="entry name" value="PK_Tyr_Ser-Thr"/>
    <property type="match status" value="1"/>
</dbReference>
<feature type="binding site" evidence="6">
    <location>
        <position position="865"/>
    </location>
    <ligand>
        <name>ATP</name>
        <dbReference type="ChEBI" id="CHEBI:30616"/>
    </ligand>
</feature>
<dbReference type="GO" id="GO:0005524">
    <property type="term" value="F:ATP binding"/>
    <property type="evidence" value="ECO:0007669"/>
    <property type="project" value="UniProtKB-UniRule"/>
</dbReference>
<dbReference type="InterPro" id="IPR053793">
    <property type="entry name" value="PB1-like"/>
</dbReference>
<dbReference type="CDD" id="cd13999">
    <property type="entry name" value="STKc_MAP3K-like"/>
    <property type="match status" value="1"/>
</dbReference>
<sequence>MKELPVSRQKKPFSVQKIKLICSFNGAFQPRLPYGKLRYVGGETRIISVDRNIGFLRLRSKISELHPLNPSFSLKYQLPESDGVDGDVSLVSVTTDEDVKCMIEEYDKLVSDGNPRRLWLFVCNKDNGYVGPEPNTDSSFTGLYSEIGNPNVGTTVVGREGKRGSWLPAETELSAPHLAGIQNSTHFFGPSVSLELSKIPVIQNVGIRSDDSLRKRVLEQQVMATQKAGCQSPRGFFMSKTSERERETPFLSSCSVGVQNSFNSLGEIVYQPQAPTNHPTTVNSFCNSYAMNVSNYNLQFSGIASQSFNSLNPSPESHMQSLKLNGGHAGLQGNSSIQFLPSRFGEVFPNEGGLNAGSSSQSVATIQFLKQSHSPRAVSGSAGIDFKGGPQNIKRVPMGTLSGGNVSPWTTGCNSVETCATPVSCDDQFVGGISSLKPSIANNRTWGNYQCGIRNHRFGAGDVRNQRINASYMRNNRGNLIEMVNRRAIDGKPNFWKCYPGLRPSSNISKHGQAVRSHLAHIWKPWSAALDHAREGMVWMMESSKDAQPSFNLKSSRGIMRALTLQPTDGRSPLDHVSRQGGLLATGYPNPPMDHLGYPGACHGLFYHHFQPLSLTKNPVPCLSNGKQTGNDSSKPKDPQKDIEITRCSIDRGNISGFKLRENSRCPMSDRKVQLDPNTSVKTLISSPDCTDISSGVHLSLDNLSLSSSKEVEPPTLLFSCAREHVLESSVRCEMDLLQNSSDAMDEGHLSSSQSNGKSNGNASNCSLKSPAAQSRKDLTLSELDQEDTSSSLNIDEKAELNGSHICSNVVGGICDDLAAIYTHLATQELQTIKNSDLEDIRELGSGTYGTVYYGKWKGSDVAIKRLKPSCFTGSEEDRLIADFWKEAHMLGQLHHPNVVAFYGVVTDGPAINLATVTEYMVNGSLKQVLQRKDRTIDRRKRLIIAMDAAFGMQYLHEKNVVHFDFKSHNLLVNMRDPHRPVCKIGDLGLSKIKQRTLVSGGVRGTIPWMAPELLTNKDKMVTEKVDVYSFGIVMWELLTGEEPYADMRSEKIIAGIIKGDLRPEVPSWCEPAWRSLMERCWSSDPELRPGFPEIAKELRAMSVAMNIK</sequence>
<evidence type="ECO:0008006" key="12">
    <source>
        <dbReference type="Google" id="ProtNLM"/>
    </source>
</evidence>
<gene>
    <name evidence="10" type="ORF">NE237_029044</name>
</gene>
<dbReference type="PROSITE" id="PS50011">
    <property type="entry name" value="PROTEIN_KINASE_DOM"/>
    <property type="match status" value="1"/>
</dbReference>
<proteinExistence type="predicted"/>
<dbReference type="Pfam" id="PF00564">
    <property type="entry name" value="PB1"/>
    <property type="match status" value="1"/>
</dbReference>
<dbReference type="Proteomes" id="UP001141806">
    <property type="component" value="Unassembled WGS sequence"/>
</dbReference>
<feature type="domain" description="PB1" evidence="9">
    <location>
        <begin position="17"/>
        <end position="123"/>
    </location>
</feature>
<evidence type="ECO:0000256" key="6">
    <source>
        <dbReference type="PROSITE-ProRule" id="PRU10141"/>
    </source>
</evidence>
<dbReference type="SUPFAM" id="SSF54277">
    <property type="entry name" value="CAD &amp; PB1 domains"/>
    <property type="match status" value="1"/>
</dbReference>
<evidence type="ECO:0000313" key="11">
    <source>
        <dbReference type="Proteomes" id="UP001141806"/>
    </source>
</evidence>
<dbReference type="SMART" id="SM00666">
    <property type="entry name" value="PB1"/>
    <property type="match status" value="1"/>
</dbReference>
<comment type="caution">
    <text evidence="10">The sequence shown here is derived from an EMBL/GenBank/DDBJ whole genome shotgun (WGS) entry which is preliminary data.</text>
</comment>
<protein>
    <recommendedName>
        <fullName evidence="12">Protein kinase domain-containing protein</fullName>
    </recommendedName>
</protein>
<dbReference type="Gene3D" id="1.10.510.10">
    <property type="entry name" value="Transferase(Phosphotransferase) domain 1"/>
    <property type="match status" value="1"/>
</dbReference>
<keyword evidence="5 6" id="KW-0067">ATP-binding</keyword>
<dbReference type="PROSITE" id="PS00108">
    <property type="entry name" value="PROTEIN_KINASE_ST"/>
    <property type="match status" value="1"/>
</dbReference>
<evidence type="ECO:0000256" key="1">
    <source>
        <dbReference type="ARBA" id="ARBA00022527"/>
    </source>
</evidence>
<dbReference type="GO" id="GO:0004674">
    <property type="term" value="F:protein serine/threonine kinase activity"/>
    <property type="evidence" value="ECO:0007669"/>
    <property type="project" value="UniProtKB-KW"/>
</dbReference>
<dbReference type="OrthoDB" id="4062651at2759"/>
<dbReference type="CDD" id="cd06410">
    <property type="entry name" value="PB1_UP2"/>
    <property type="match status" value="1"/>
</dbReference>
<feature type="domain" description="Protein kinase" evidence="8">
    <location>
        <begin position="838"/>
        <end position="1102"/>
    </location>
</feature>
<dbReference type="InterPro" id="IPR050167">
    <property type="entry name" value="Ser_Thr_protein_kinase"/>
</dbReference>
<keyword evidence="4" id="KW-0418">Kinase</keyword>
<evidence type="ECO:0000256" key="3">
    <source>
        <dbReference type="ARBA" id="ARBA00022741"/>
    </source>
</evidence>
<dbReference type="InterPro" id="IPR001245">
    <property type="entry name" value="Ser-Thr/Tyr_kinase_cat_dom"/>
</dbReference>
<keyword evidence="11" id="KW-1185">Reference proteome</keyword>
<evidence type="ECO:0000256" key="5">
    <source>
        <dbReference type="ARBA" id="ARBA00022840"/>
    </source>
</evidence>
<dbReference type="InterPro" id="IPR000270">
    <property type="entry name" value="PB1_dom"/>
</dbReference>
<dbReference type="InterPro" id="IPR000719">
    <property type="entry name" value="Prot_kinase_dom"/>
</dbReference>
<evidence type="ECO:0000313" key="10">
    <source>
        <dbReference type="EMBL" id="KAJ4952212.1"/>
    </source>
</evidence>
<dbReference type="PROSITE" id="PS00107">
    <property type="entry name" value="PROTEIN_KINASE_ATP"/>
    <property type="match status" value="1"/>
</dbReference>
<dbReference type="PROSITE" id="PS51745">
    <property type="entry name" value="PB1"/>
    <property type="match status" value="1"/>
</dbReference>
<keyword evidence="2" id="KW-0808">Transferase</keyword>
<evidence type="ECO:0000256" key="7">
    <source>
        <dbReference type="SAM" id="MobiDB-lite"/>
    </source>
</evidence>
<dbReference type="PRINTS" id="PR00109">
    <property type="entry name" value="TYRKINASE"/>
</dbReference>